<feature type="transmembrane region" description="Helical" evidence="6">
    <location>
        <begin position="60"/>
        <end position="81"/>
    </location>
</feature>
<keyword evidence="3 6" id="KW-0812">Transmembrane</keyword>
<accession>A0A4Y1R899</accession>
<feature type="transmembrane region" description="Helical" evidence="6">
    <location>
        <begin position="326"/>
        <end position="345"/>
    </location>
</feature>
<gene>
    <name evidence="8" type="ORF">Prudu_010358</name>
</gene>
<feature type="transmembrane region" description="Helical" evidence="6">
    <location>
        <begin position="300"/>
        <end position="320"/>
    </location>
</feature>
<feature type="domain" description="EamA" evidence="7">
    <location>
        <begin position="46"/>
        <end position="171"/>
    </location>
</feature>
<dbReference type="InterPro" id="IPR030184">
    <property type="entry name" value="WAT1-related"/>
</dbReference>
<feature type="transmembrane region" description="Helical" evidence="6">
    <location>
        <begin position="121"/>
        <end position="143"/>
    </location>
</feature>
<evidence type="ECO:0000256" key="2">
    <source>
        <dbReference type="ARBA" id="ARBA00007635"/>
    </source>
</evidence>
<evidence type="ECO:0000259" key="7">
    <source>
        <dbReference type="Pfam" id="PF00892"/>
    </source>
</evidence>
<feature type="transmembrane region" description="Helical" evidence="6">
    <location>
        <begin position="235"/>
        <end position="256"/>
    </location>
</feature>
<name>A0A4Y1R899_PRUDU</name>
<keyword evidence="5 6" id="KW-0472">Membrane</keyword>
<evidence type="ECO:0000256" key="4">
    <source>
        <dbReference type="ARBA" id="ARBA00022989"/>
    </source>
</evidence>
<feature type="transmembrane region" description="Helical" evidence="6">
    <location>
        <begin position="203"/>
        <end position="223"/>
    </location>
</feature>
<evidence type="ECO:0000256" key="6">
    <source>
        <dbReference type="RuleBase" id="RU363077"/>
    </source>
</evidence>
<dbReference type="GO" id="GO:0016020">
    <property type="term" value="C:membrane"/>
    <property type="evidence" value="ECO:0007669"/>
    <property type="project" value="UniProtKB-SubCell"/>
</dbReference>
<keyword evidence="4 6" id="KW-1133">Transmembrane helix</keyword>
<evidence type="ECO:0000256" key="5">
    <source>
        <dbReference type="ARBA" id="ARBA00023136"/>
    </source>
</evidence>
<feature type="transmembrane region" description="Helical" evidence="6">
    <location>
        <begin position="268"/>
        <end position="288"/>
    </location>
</feature>
<evidence type="ECO:0000256" key="1">
    <source>
        <dbReference type="ARBA" id="ARBA00004141"/>
    </source>
</evidence>
<feature type="transmembrane region" description="Helical" evidence="6">
    <location>
        <begin position="155"/>
        <end position="173"/>
    </location>
</feature>
<dbReference type="EMBL" id="AP019299">
    <property type="protein sequence ID" value="BBH00383.1"/>
    <property type="molecule type" value="Genomic_DNA"/>
</dbReference>
<evidence type="ECO:0000313" key="8">
    <source>
        <dbReference type="EMBL" id="BBH00383.1"/>
    </source>
</evidence>
<sequence length="379" mass="41640">MLWSANSERERERKREQGSMDMVGGCMRWGVLPFAAMVMVEFADVGISTISKAAMSRGMSTYVFVVYSNALATLLLLPCFIYQKKPVSLTLSLLSGFFLLGLIGSSSLILAYNGINYSSPTVASAMGNLIPIYTFVLAIIFRMEKLDLRRSSSQAKLLGTIVSVSGAFVVILYKGSAILKFKALSPSNFPPHQNLIITQHTKWIFGGLFLALSCLLAAIWNIVQASIVNNCPSKVTIVFFYTFFVTIQCTIFSLIVERNPNSWTLRPNIEMIAIVCSAVFGSVFRIGVHTWCLHQKGPIFVAMFRPLGVAIAAVMVVIFLGEALHLGSVIGSVIVAIGFYAMMWGQIKEKSIVMKNEVHSLASSTQQTPLLQCRTSENI</sequence>
<dbReference type="Pfam" id="PF00892">
    <property type="entry name" value="EamA"/>
    <property type="match status" value="2"/>
</dbReference>
<feature type="transmembrane region" description="Helical" evidence="6">
    <location>
        <begin position="21"/>
        <end position="40"/>
    </location>
</feature>
<feature type="transmembrane region" description="Helical" evidence="6">
    <location>
        <begin position="93"/>
        <end position="115"/>
    </location>
</feature>
<feature type="domain" description="EamA" evidence="7">
    <location>
        <begin position="205"/>
        <end position="342"/>
    </location>
</feature>
<evidence type="ECO:0000256" key="3">
    <source>
        <dbReference type="ARBA" id="ARBA00022692"/>
    </source>
</evidence>
<dbReference type="AlphaFoldDB" id="A0A4Y1R899"/>
<comment type="subcellular location">
    <subcellularLocation>
        <location evidence="1 6">Membrane</location>
        <topology evidence="1 6">Multi-pass membrane protein</topology>
    </subcellularLocation>
</comment>
<organism evidence="8">
    <name type="scientific">Prunus dulcis</name>
    <name type="common">Almond</name>
    <name type="synonym">Amygdalus dulcis</name>
    <dbReference type="NCBI Taxonomy" id="3755"/>
    <lineage>
        <taxon>Eukaryota</taxon>
        <taxon>Viridiplantae</taxon>
        <taxon>Streptophyta</taxon>
        <taxon>Embryophyta</taxon>
        <taxon>Tracheophyta</taxon>
        <taxon>Spermatophyta</taxon>
        <taxon>Magnoliopsida</taxon>
        <taxon>eudicotyledons</taxon>
        <taxon>Gunneridae</taxon>
        <taxon>Pentapetalae</taxon>
        <taxon>rosids</taxon>
        <taxon>fabids</taxon>
        <taxon>Rosales</taxon>
        <taxon>Rosaceae</taxon>
        <taxon>Amygdaloideae</taxon>
        <taxon>Amygdaleae</taxon>
        <taxon>Prunus</taxon>
    </lineage>
</organism>
<dbReference type="InterPro" id="IPR000620">
    <property type="entry name" value="EamA_dom"/>
</dbReference>
<dbReference type="SUPFAM" id="SSF103481">
    <property type="entry name" value="Multidrug resistance efflux transporter EmrE"/>
    <property type="match status" value="2"/>
</dbReference>
<dbReference type="InterPro" id="IPR037185">
    <property type="entry name" value="EmrE-like"/>
</dbReference>
<proteinExistence type="inferred from homology"/>
<reference evidence="8" key="1">
    <citation type="journal article" date="2019" name="Science">
        <title>Mutation of a bHLH transcription factor allowed almond domestication.</title>
        <authorList>
            <person name="Sanchez-Perez R."/>
            <person name="Pavan S."/>
            <person name="Mazzeo R."/>
            <person name="Moldovan C."/>
            <person name="Aiese Cigliano R."/>
            <person name="Del Cueto J."/>
            <person name="Ricciardi F."/>
            <person name="Lotti C."/>
            <person name="Ricciardi L."/>
            <person name="Dicenta F."/>
            <person name="Lopez-Marques R.L."/>
            <person name="Lindberg Moller B."/>
        </authorList>
    </citation>
    <scope>NUCLEOTIDE SEQUENCE</scope>
</reference>
<dbReference type="PANTHER" id="PTHR31218">
    <property type="entry name" value="WAT1-RELATED PROTEIN"/>
    <property type="match status" value="1"/>
</dbReference>
<protein>
    <recommendedName>
        <fullName evidence="6">WAT1-related protein</fullName>
    </recommendedName>
</protein>
<dbReference type="GO" id="GO:0022857">
    <property type="term" value="F:transmembrane transporter activity"/>
    <property type="evidence" value="ECO:0007669"/>
    <property type="project" value="InterPro"/>
</dbReference>
<comment type="similarity">
    <text evidence="2 6">Belongs to the drug/metabolite transporter (DMT) superfamily. Plant drug/metabolite exporter (P-DME) (TC 2.A.7.4) family.</text>
</comment>